<protein>
    <submittedName>
        <fullName evidence="3">Uncharacterized protein</fullName>
    </submittedName>
</protein>
<name>A0A9D1WSS9_9FIRM</name>
<accession>A0A9D1WSS9</accession>
<sequence length="173" mass="19909">MKDKKRQNNTAKNSKAKTGTTRVRRIEKRMGGIEKLLFFFLILLFAASFLGLYMGDYMKADPYFQFGMGMTLVSIAILSLEKFVYSKNWNRKITTGYEASYWLIIVFALTLGLQYEGIVDLGLMQVRSIWMIVPGASLIWITKLVFGDVAFIDYDSRKEAEKKQAQTKKKGRK</sequence>
<reference evidence="3" key="2">
    <citation type="submission" date="2021-04" db="EMBL/GenBank/DDBJ databases">
        <authorList>
            <person name="Gilroy R."/>
        </authorList>
    </citation>
    <scope>NUCLEOTIDE SEQUENCE</scope>
    <source>
        <strain evidence="3">CHK191-13928</strain>
    </source>
</reference>
<feature type="transmembrane region" description="Helical" evidence="2">
    <location>
        <begin position="127"/>
        <end position="152"/>
    </location>
</feature>
<evidence type="ECO:0000256" key="2">
    <source>
        <dbReference type="SAM" id="Phobius"/>
    </source>
</evidence>
<organism evidence="3 4">
    <name type="scientific">Candidatus Anaerostipes excrementavium</name>
    <dbReference type="NCBI Taxonomy" id="2838463"/>
    <lineage>
        <taxon>Bacteria</taxon>
        <taxon>Bacillati</taxon>
        <taxon>Bacillota</taxon>
        <taxon>Clostridia</taxon>
        <taxon>Lachnospirales</taxon>
        <taxon>Lachnospiraceae</taxon>
        <taxon>Anaerostipes</taxon>
    </lineage>
</organism>
<evidence type="ECO:0000313" key="4">
    <source>
        <dbReference type="Proteomes" id="UP000886721"/>
    </source>
</evidence>
<evidence type="ECO:0000313" key="3">
    <source>
        <dbReference type="EMBL" id="HIX66548.1"/>
    </source>
</evidence>
<feature type="transmembrane region" description="Helical" evidence="2">
    <location>
        <begin position="66"/>
        <end position="85"/>
    </location>
</feature>
<evidence type="ECO:0000256" key="1">
    <source>
        <dbReference type="SAM" id="MobiDB-lite"/>
    </source>
</evidence>
<feature type="compositionally biased region" description="Polar residues" evidence="1">
    <location>
        <begin position="8"/>
        <end position="21"/>
    </location>
</feature>
<reference evidence="3" key="1">
    <citation type="journal article" date="2021" name="PeerJ">
        <title>Extensive microbial diversity within the chicken gut microbiome revealed by metagenomics and culture.</title>
        <authorList>
            <person name="Gilroy R."/>
            <person name="Ravi A."/>
            <person name="Getino M."/>
            <person name="Pursley I."/>
            <person name="Horton D.L."/>
            <person name="Alikhan N.F."/>
            <person name="Baker D."/>
            <person name="Gharbi K."/>
            <person name="Hall N."/>
            <person name="Watson M."/>
            <person name="Adriaenssens E.M."/>
            <person name="Foster-Nyarko E."/>
            <person name="Jarju S."/>
            <person name="Secka A."/>
            <person name="Antonio M."/>
            <person name="Oren A."/>
            <person name="Chaudhuri R.R."/>
            <person name="La Ragione R."/>
            <person name="Hildebrand F."/>
            <person name="Pallen M.J."/>
        </authorList>
    </citation>
    <scope>NUCLEOTIDE SEQUENCE</scope>
    <source>
        <strain evidence="3">CHK191-13928</strain>
    </source>
</reference>
<comment type="caution">
    <text evidence="3">The sequence shown here is derived from an EMBL/GenBank/DDBJ whole genome shotgun (WGS) entry which is preliminary data.</text>
</comment>
<proteinExistence type="predicted"/>
<dbReference type="Proteomes" id="UP000886721">
    <property type="component" value="Unassembled WGS sequence"/>
</dbReference>
<keyword evidence="2" id="KW-0812">Transmembrane</keyword>
<gene>
    <name evidence="3" type="ORF">H9735_00305</name>
</gene>
<dbReference type="AlphaFoldDB" id="A0A9D1WSS9"/>
<feature type="region of interest" description="Disordered" evidence="1">
    <location>
        <begin position="1"/>
        <end position="22"/>
    </location>
</feature>
<keyword evidence="2" id="KW-0472">Membrane</keyword>
<feature type="transmembrane region" description="Helical" evidence="2">
    <location>
        <begin position="97"/>
        <end position="115"/>
    </location>
</feature>
<keyword evidence="2" id="KW-1133">Transmembrane helix</keyword>
<feature type="transmembrane region" description="Helical" evidence="2">
    <location>
        <begin position="36"/>
        <end position="54"/>
    </location>
</feature>
<dbReference type="EMBL" id="DXEM01000001">
    <property type="protein sequence ID" value="HIX66548.1"/>
    <property type="molecule type" value="Genomic_DNA"/>
</dbReference>